<reference evidence="1" key="1">
    <citation type="submission" date="2019-01" db="EMBL/GenBank/DDBJ databases">
        <title>Draft genome sequences of three monokaryotic isolates of the white-rot basidiomycete fungus Dichomitus squalens.</title>
        <authorList>
            <consortium name="DOE Joint Genome Institute"/>
            <person name="Lopez S.C."/>
            <person name="Andreopoulos B."/>
            <person name="Pangilinan J."/>
            <person name="Lipzen A."/>
            <person name="Riley R."/>
            <person name="Ahrendt S."/>
            <person name="Ng V."/>
            <person name="Barry K."/>
            <person name="Daum C."/>
            <person name="Grigoriev I.V."/>
            <person name="Hilden K.S."/>
            <person name="Makela M.R."/>
            <person name="de Vries R.P."/>
        </authorList>
    </citation>
    <scope>NUCLEOTIDE SEQUENCE [LARGE SCALE GENOMIC DNA]</scope>
    <source>
        <strain evidence="1">OM18370.1</strain>
    </source>
</reference>
<dbReference type="OrthoDB" id="1470350at2759"/>
<gene>
    <name evidence="1" type="ORF">BD311DRAFT_668279</name>
</gene>
<sequence>ENTMLVWDETAKVLDNVFQNVWGDRDAVKLDNIMDLTVPFTLLVIGIAGFGRRMSWSENQDVLLGHSLTFKDMGFCVDVSLTLPAQDAMYKVSHHLVLKVLFPDGALPSCCTLRPRMTSSCRVGVGSLQAYLHEMVAARRAAEVKEERFDLMSNLLDVNEDGTDSMAKLSDSVLTENVFLFSVARYEQDEQEVFCQNCQSVLPANRVQTYEDFICTPSRASPLSSIPLLPTNVNPRPAQRDKRDHLALTHVMCAAVHMFVQCSIYRCPVVARCTRLVAKYICSLVVPAILA</sequence>
<dbReference type="InterPro" id="IPR036396">
    <property type="entry name" value="Cyt_P450_sf"/>
</dbReference>
<name>A0A4Q9MFJ5_9APHY</name>
<dbReference type="GO" id="GO:0020037">
    <property type="term" value="F:heme binding"/>
    <property type="evidence" value="ECO:0007669"/>
    <property type="project" value="InterPro"/>
</dbReference>
<protein>
    <submittedName>
        <fullName evidence="1">Uncharacterized protein</fullName>
    </submittedName>
</protein>
<dbReference type="SUPFAM" id="SSF48264">
    <property type="entry name" value="Cytochrome P450"/>
    <property type="match status" value="1"/>
</dbReference>
<evidence type="ECO:0000313" key="1">
    <source>
        <dbReference type="EMBL" id="TBU26069.1"/>
    </source>
</evidence>
<dbReference type="Proteomes" id="UP000292957">
    <property type="component" value="Unassembled WGS sequence"/>
</dbReference>
<dbReference type="GO" id="GO:0016705">
    <property type="term" value="F:oxidoreductase activity, acting on paired donors, with incorporation or reduction of molecular oxygen"/>
    <property type="evidence" value="ECO:0007669"/>
    <property type="project" value="InterPro"/>
</dbReference>
<dbReference type="AlphaFoldDB" id="A0A4Q9MFJ5"/>
<dbReference type="EMBL" id="ML143451">
    <property type="protein sequence ID" value="TBU26069.1"/>
    <property type="molecule type" value="Genomic_DNA"/>
</dbReference>
<accession>A0A4Q9MFJ5</accession>
<feature type="non-terminal residue" evidence="1">
    <location>
        <position position="1"/>
    </location>
</feature>
<dbReference type="Gene3D" id="1.10.630.10">
    <property type="entry name" value="Cytochrome P450"/>
    <property type="match status" value="1"/>
</dbReference>
<dbReference type="GO" id="GO:0004497">
    <property type="term" value="F:monooxygenase activity"/>
    <property type="evidence" value="ECO:0007669"/>
    <property type="project" value="InterPro"/>
</dbReference>
<dbReference type="GO" id="GO:0005506">
    <property type="term" value="F:iron ion binding"/>
    <property type="evidence" value="ECO:0007669"/>
    <property type="project" value="InterPro"/>
</dbReference>
<organism evidence="1">
    <name type="scientific">Dichomitus squalens</name>
    <dbReference type="NCBI Taxonomy" id="114155"/>
    <lineage>
        <taxon>Eukaryota</taxon>
        <taxon>Fungi</taxon>
        <taxon>Dikarya</taxon>
        <taxon>Basidiomycota</taxon>
        <taxon>Agaricomycotina</taxon>
        <taxon>Agaricomycetes</taxon>
        <taxon>Polyporales</taxon>
        <taxon>Polyporaceae</taxon>
        <taxon>Dichomitus</taxon>
    </lineage>
</organism>
<proteinExistence type="predicted"/>